<feature type="domain" description="NmrA-like" evidence="1">
    <location>
        <begin position="3"/>
        <end position="236"/>
    </location>
</feature>
<dbReference type="Pfam" id="PF05368">
    <property type="entry name" value="NmrA"/>
    <property type="match status" value="1"/>
</dbReference>
<name>A0A7X5U6P2_9GAMM</name>
<sequence>MYVVTGVTGRTGRVVALRLLAEGEPVRVVLRDISKAAQWQERGAEVVVADFSDVEGMAAAFAGATAAYLVKPPGYDREDLFEHAQRTTDAVTEAIRRAGLPKLVLLSSIGADRDGVGVIATNRMAEQRMATLGIPVAFLRAAYFMENWERVFAVAASEGVLPSLLAPVDKALPMIATADIGDVAADMLRQSWEGRRIINLEGPQARSPDEIARALGHALGRTVTAAALDENAWEGVLAQNPFSRTAIRGFVEMNQAINSGHIAFDHEGAEHVRGHRSFEDVVAGMALPLSR</sequence>
<protein>
    <submittedName>
        <fullName evidence="2">NmrA family NAD(P)-binding protein</fullName>
    </submittedName>
</protein>
<gene>
    <name evidence="2" type="ORF">HBF25_00715</name>
</gene>
<dbReference type="SUPFAM" id="SSF51735">
    <property type="entry name" value="NAD(P)-binding Rossmann-fold domains"/>
    <property type="match status" value="1"/>
</dbReference>
<evidence type="ECO:0000313" key="2">
    <source>
        <dbReference type="EMBL" id="NII04901.1"/>
    </source>
</evidence>
<dbReference type="InterPro" id="IPR008030">
    <property type="entry name" value="NmrA-like"/>
</dbReference>
<dbReference type="InterPro" id="IPR051604">
    <property type="entry name" value="Ergot_Alk_Oxidoreductase"/>
</dbReference>
<dbReference type="PANTHER" id="PTHR43162">
    <property type="match status" value="1"/>
</dbReference>
<dbReference type="Proteomes" id="UP000490980">
    <property type="component" value="Unassembled WGS sequence"/>
</dbReference>
<dbReference type="EMBL" id="JAARLZ010000001">
    <property type="protein sequence ID" value="NII04901.1"/>
    <property type="molecule type" value="Genomic_DNA"/>
</dbReference>
<dbReference type="PANTHER" id="PTHR43162:SF1">
    <property type="entry name" value="PRESTALK A DIFFERENTIATION PROTEIN A"/>
    <property type="match status" value="1"/>
</dbReference>
<dbReference type="Gene3D" id="3.90.25.10">
    <property type="entry name" value="UDP-galactose 4-epimerase, domain 1"/>
    <property type="match status" value="1"/>
</dbReference>
<dbReference type="AlphaFoldDB" id="A0A7X5U6P2"/>
<reference evidence="2 3" key="1">
    <citation type="submission" date="2020-03" db="EMBL/GenBank/DDBJ databases">
        <authorList>
            <person name="Lai Q."/>
        </authorList>
    </citation>
    <scope>NUCLEOTIDE SEQUENCE [LARGE SCALE GENOMIC DNA]</scope>
    <source>
        <strain evidence="2 3">CCUG 25036</strain>
    </source>
</reference>
<dbReference type="InterPro" id="IPR036291">
    <property type="entry name" value="NAD(P)-bd_dom_sf"/>
</dbReference>
<comment type="caution">
    <text evidence="2">The sequence shown here is derived from an EMBL/GenBank/DDBJ whole genome shotgun (WGS) entry which is preliminary data.</text>
</comment>
<evidence type="ECO:0000259" key="1">
    <source>
        <dbReference type="Pfam" id="PF05368"/>
    </source>
</evidence>
<dbReference type="Gene3D" id="3.40.50.720">
    <property type="entry name" value="NAD(P)-binding Rossmann-like Domain"/>
    <property type="match status" value="1"/>
</dbReference>
<evidence type="ECO:0000313" key="3">
    <source>
        <dbReference type="Proteomes" id="UP000490980"/>
    </source>
</evidence>
<keyword evidence="3" id="KW-1185">Reference proteome</keyword>
<accession>A0A7X5U6P2</accession>
<dbReference type="RefSeq" id="WP_166945614.1">
    <property type="nucleotide sequence ID" value="NZ_JAARLZ010000001.1"/>
</dbReference>
<proteinExistence type="predicted"/>
<organism evidence="2 3">
    <name type="scientific">Luteibacter anthropi</name>
    <dbReference type="NCBI Taxonomy" id="564369"/>
    <lineage>
        <taxon>Bacteria</taxon>
        <taxon>Pseudomonadati</taxon>
        <taxon>Pseudomonadota</taxon>
        <taxon>Gammaproteobacteria</taxon>
        <taxon>Lysobacterales</taxon>
        <taxon>Rhodanobacteraceae</taxon>
        <taxon>Luteibacter</taxon>
    </lineage>
</organism>